<evidence type="ECO:0000313" key="2">
    <source>
        <dbReference type="Proteomes" id="UP000361836"/>
    </source>
</evidence>
<organism evidence="1 2">
    <name type="scientific">Collinsella aerofaciens</name>
    <dbReference type="NCBI Taxonomy" id="74426"/>
    <lineage>
        <taxon>Bacteria</taxon>
        <taxon>Bacillati</taxon>
        <taxon>Actinomycetota</taxon>
        <taxon>Coriobacteriia</taxon>
        <taxon>Coriobacteriales</taxon>
        <taxon>Coriobacteriaceae</taxon>
        <taxon>Collinsella</taxon>
    </lineage>
</organism>
<name>A0A5K1IL80_9ACTN</name>
<keyword evidence="2" id="KW-1185">Reference proteome</keyword>
<accession>A0A5K1IL80</accession>
<sequence length="66" mass="6913">MSHVNSEPRGALGFSTPARAFRAMLGEDAAALLDAYGMEDVALGELDLTPGLIERARAERGDAPLA</sequence>
<reference evidence="1 2" key="1">
    <citation type="submission" date="2019-10" db="EMBL/GenBank/DDBJ databases">
        <authorList>
            <person name="Wolf R A."/>
        </authorList>
    </citation>
    <scope>NUCLEOTIDE SEQUENCE [LARGE SCALE GENOMIC DNA]</scope>
    <source>
        <strain evidence="1">Collinsella_aerofaciens_MC2</strain>
    </source>
</reference>
<gene>
    <name evidence="1" type="ORF">KCJAJFAP_02295</name>
</gene>
<dbReference type="AlphaFoldDB" id="A0A5K1IL80"/>
<evidence type="ECO:0000313" key="1">
    <source>
        <dbReference type="EMBL" id="VWL88084.1"/>
    </source>
</evidence>
<dbReference type="EMBL" id="CABWIE010000003">
    <property type="protein sequence ID" value="VWL88084.1"/>
    <property type="molecule type" value="Genomic_DNA"/>
</dbReference>
<proteinExistence type="predicted"/>
<dbReference type="Proteomes" id="UP000361836">
    <property type="component" value="Unassembled WGS sequence"/>
</dbReference>
<protein>
    <submittedName>
        <fullName evidence="1">Uncharacterized protein</fullName>
    </submittedName>
</protein>